<dbReference type="PANTHER" id="PTHR47385">
    <property type="entry name" value="CALPONIN"/>
    <property type="match status" value="1"/>
</dbReference>
<dbReference type="PROSITE" id="PS51122">
    <property type="entry name" value="CALPONIN_2"/>
    <property type="match status" value="2"/>
</dbReference>
<evidence type="ECO:0000256" key="1">
    <source>
        <dbReference type="ARBA" id="ARBA00009631"/>
    </source>
</evidence>
<feature type="region of interest" description="Disordered" evidence="2">
    <location>
        <begin position="173"/>
        <end position="204"/>
    </location>
</feature>
<evidence type="ECO:0000313" key="4">
    <source>
        <dbReference type="Proteomes" id="UP001620626"/>
    </source>
</evidence>
<dbReference type="AlphaFoldDB" id="A0ABD2JAY7"/>
<feature type="region of interest" description="Disordered" evidence="2">
    <location>
        <begin position="77"/>
        <end position="96"/>
    </location>
</feature>
<comment type="caution">
    <text evidence="3">The sequence shown here is derived from an EMBL/GenBank/DDBJ whole genome shotgun (WGS) entry which is preliminary data.</text>
</comment>
<feature type="compositionally biased region" description="Low complexity" evidence="2">
    <location>
        <begin position="10"/>
        <end position="22"/>
    </location>
</feature>
<protein>
    <submittedName>
        <fullName evidence="3">Uncharacterized protein</fullName>
    </submittedName>
</protein>
<reference evidence="3 4" key="1">
    <citation type="submission" date="2024-10" db="EMBL/GenBank/DDBJ databases">
        <authorList>
            <person name="Kim D."/>
        </authorList>
    </citation>
    <scope>NUCLEOTIDE SEQUENCE [LARGE SCALE GENOMIC DNA]</scope>
    <source>
        <strain evidence="3">BH-2024</strain>
    </source>
</reference>
<organism evidence="3 4">
    <name type="scientific">Heterodera trifolii</name>
    <dbReference type="NCBI Taxonomy" id="157864"/>
    <lineage>
        <taxon>Eukaryota</taxon>
        <taxon>Metazoa</taxon>
        <taxon>Ecdysozoa</taxon>
        <taxon>Nematoda</taxon>
        <taxon>Chromadorea</taxon>
        <taxon>Rhabditida</taxon>
        <taxon>Tylenchina</taxon>
        <taxon>Tylenchomorpha</taxon>
        <taxon>Tylenchoidea</taxon>
        <taxon>Heteroderidae</taxon>
        <taxon>Heteroderinae</taxon>
        <taxon>Heterodera</taxon>
    </lineage>
</organism>
<evidence type="ECO:0000313" key="3">
    <source>
        <dbReference type="EMBL" id="KAL3087778.1"/>
    </source>
</evidence>
<feature type="compositionally biased region" description="Low complexity" evidence="2">
    <location>
        <begin position="178"/>
        <end position="204"/>
    </location>
</feature>
<sequence>MPPPPPPPQAKQQPQQAAPPQQHSVEEEQQPQDPNALKIVVANVDIAQAEGNDRRTKSGKFTLAQLRATDGICPLQNGTNQFDSQKGKTGFGTPRNTQTRVEFAEDNYHGATNIVARRWRVGLSPLGMPDTEIRLQSGTNKFDSQKLMTNFGTPRDVKGKHLKRIWELEFPEEAADYQQPTAPVNAAPQQQQQAAQQQAPPNFR</sequence>
<dbReference type="InterPro" id="IPR050606">
    <property type="entry name" value="Calponin-like"/>
</dbReference>
<feature type="region of interest" description="Disordered" evidence="2">
    <location>
        <begin position="1"/>
        <end position="34"/>
    </location>
</feature>
<name>A0ABD2JAY7_9BILA</name>
<keyword evidence="4" id="KW-1185">Reference proteome</keyword>
<dbReference type="Pfam" id="PF00402">
    <property type="entry name" value="Calponin"/>
    <property type="match status" value="2"/>
</dbReference>
<dbReference type="InterPro" id="IPR000557">
    <property type="entry name" value="Calponin_repeat"/>
</dbReference>
<dbReference type="PANTHER" id="PTHR47385:SF8">
    <property type="entry name" value="PROTEIN CBG16761"/>
    <property type="match status" value="1"/>
</dbReference>
<comment type="similarity">
    <text evidence="1">Belongs to the calponin family.</text>
</comment>
<accession>A0ABD2JAY7</accession>
<proteinExistence type="inferred from homology"/>
<evidence type="ECO:0000256" key="2">
    <source>
        <dbReference type="SAM" id="MobiDB-lite"/>
    </source>
</evidence>
<dbReference type="Proteomes" id="UP001620626">
    <property type="component" value="Unassembled WGS sequence"/>
</dbReference>
<dbReference type="EMBL" id="JBICBT010001015">
    <property type="protein sequence ID" value="KAL3087778.1"/>
    <property type="molecule type" value="Genomic_DNA"/>
</dbReference>
<gene>
    <name evidence="3" type="ORF">niasHT_029542</name>
</gene>